<dbReference type="Proteomes" id="UP000007800">
    <property type="component" value="Unassembled WGS sequence"/>
</dbReference>
<dbReference type="RefSeq" id="XP_002784290.1">
    <property type="nucleotide sequence ID" value="XM_002784244.1"/>
</dbReference>
<protein>
    <submittedName>
        <fullName evidence="2">Uncharacterized protein</fullName>
    </submittedName>
</protein>
<name>C5KHM4_PERM5</name>
<evidence type="ECO:0000313" key="3">
    <source>
        <dbReference type="Proteomes" id="UP000007800"/>
    </source>
</evidence>
<dbReference type="InParanoid" id="C5KHM4"/>
<accession>C5KHM4</accession>
<sequence length="139" mass="15556">MSSPASRVEARLIFDESNSVEPGGGEMSSRVEPCSSTRPTLSHGVDREQVPKKVWTDKLKEVIQQQFDVKDESYKNVCVVQVKAVFINEVDVDIFVANHPHSGEPAGIAGNTKNRVRNAYRLVGSIRQEENKLTSRFIR</sequence>
<gene>
    <name evidence="2" type="ORF">Pmar_PMAR003549</name>
</gene>
<evidence type="ECO:0000256" key="1">
    <source>
        <dbReference type="SAM" id="MobiDB-lite"/>
    </source>
</evidence>
<keyword evidence="3" id="KW-1185">Reference proteome</keyword>
<evidence type="ECO:0000313" key="2">
    <source>
        <dbReference type="EMBL" id="EER16086.1"/>
    </source>
</evidence>
<dbReference type="EMBL" id="GG673069">
    <property type="protein sequence ID" value="EER16086.1"/>
    <property type="molecule type" value="Genomic_DNA"/>
</dbReference>
<reference evidence="2 3" key="1">
    <citation type="submission" date="2008-07" db="EMBL/GenBank/DDBJ databases">
        <authorList>
            <person name="El-Sayed N."/>
            <person name="Caler E."/>
            <person name="Inman J."/>
            <person name="Amedeo P."/>
            <person name="Hass B."/>
            <person name="Wortman J."/>
        </authorList>
    </citation>
    <scope>NUCLEOTIDE SEQUENCE [LARGE SCALE GENOMIC DNA]</scope>
    <source>
        <strain evidence="3">ATCC 50983 / TXsc</strain>
    </source>
</reference>
<dbReference type="GeneID" id="9061072"/>
<organism evidence="3">
    <name type="scientific">Perkinsus marinus (strain ATCC 50983 / TXsc)</name>
    <dbReference type="NCBI Taxonomy" id="423536"/>
    <lineage>
        <taxon>Eukaryota</taxon>
        <taxon>Sar</taxon>
        <taxon>Alveolata</taxon>
        <taxon>Perkinsozoa</taxon>
        <taxon>Perkinsea</taxon>
        <taxon>Perkinsida</taxon>
        <taxon>Perkinsidae</taxon>
        <taxon>Perkinsus</taxon>
    </lineage>
</organism>
<dbReference type="AlphaFoldDB" id="C5KHM4"/>
<proteinExistence type="predicted"/>
<feature type="region of interest" description="Disordered" evidence="1">
    <location>
        <begin position="15"/>
        <end position="46"/>
    </location>
</feature>